<dbReference type="AlphaFoldDB" id="A0A553P5M1"/>
<dbReference type="Proteomes" id="UP000318571">
    <property type="component" value="Chromosome 3"/>
</dbReference>
<comment type="caution">
    <text evidence="1">The sequence shown here is derived from an EMBL/GenBank/DDBJ whole genome shotgun (WGS) entry which is preliminary data.</text>
</comment>
<organism evidence="1 2">
    <name type="scientific">Tigriopus californicus</name>
    <name type="common">Marine copepod</name>
    <dbReference type="NCBI Taxonomy" id="6832"/>
    <lineage>
        <taxon>Eukaryota</taxon>
        <taxon>Metazoa</taxon>
        <taxon>Ecdysozoa</taxon>
        <taxon>Arthropoda</taxon>
        <taxon>Crustacea</taxon>
        <taxon>Multicrustacea</taxon>
        <taxon>Hexanauplia</taxon>
        <taxon>Copepoda</taxon>
        <taxon>Harpacticoida</taxon>
        <taxon>Harpacticidae</taxon>
        <taxon>Tigriopus</taxon>
    </lineage>
</organism>
<dbReference type="SUPFAM" id="SSF50965">
    <property type="entry name" value="Galactose oxidase, central domain"/>
    <property type="match status" value="1"/>
</dbReference>
<dbReference type="Gene3D" id="2.120.10.80">
    <property type="entry name" value="Kelch-type beta propeller"/>
    <property type="match status" value="1"/>
</dbReference>
<sequence>MNATEAIVCRKFDEEKQSWSYVDHLQVPKRDILQLVLLPNGGMVIMLDAPNLYVYDGNELKLVSQNFPFYKESNFTDYECRTPISNDEIVVGMASRKNENYVADSHLYLINLSNGNMTKVGPIDSRARRSKCGAYGPPGNRKVFIFGGITTDTVGQYRSFRGAIIFDRNSGKFTYPGGRTGQTFRHTTPYEDTFLNNNIFISSAILTLQYNNTDAKLQRKGHIRGRYHFMSTISSKYLTCTA</sequence>
<gene>
    <name evidence="1" type="ORF">TCAL_08737</name>
</gene>
<dbReference type="InterPro" id="IPR015915">
    <property type="entry name" value="Kelch-typ_b-propeller"/>
</dbReference>
<proteinExistence type="predicted"/>
<dbReference type="EMBL" id="VCGU01000007">
    <property type="protein sequence ID" value="TRY72984.1"/>
    <property type="molecule type" value="Genomic_DNA"/>
</dbReference>
<keyword evidence="2" id="KW-1185">Reference proteome</keyword>
<accession>A0A553P5M1</accession>
<protein>
    <submittedName>
        <fullName evidence="1">Uncharacterized protein</fullName>
    </submittedName>
</protein>
<evidence type="ECO:0000313" key="2">
    <source>
        <dbReference type="Proteomes" id="UP000318571"/>
    </source>
</evidence>
<dbReference type="InterPro" id="IPR011043">
    <property type="entry name" value="Gal_Oxase/kelch_b-propeller"/>
</dbReference>
<evidence type="ECO:0000313" key="1">
    <source>
        <dbReference type="EMBL" id="TRY72984.1"/>
    </source>
</evidence>
<name>A0A553P5M1_TIGCA</name>
<reference evidence="1 2" key="1">
    <citation type="journal article" date="2018" name="Nat. Ecol. Evol.">
        <title>Genomic signatures of mitonuclear coevolution across populations of Tigriopus californicus.</title>
        <authorList>
            <person name="Barreto F.S."/>
            <person name="Watson E.T."/>
            <person name="Lima T.G."/>
            <person name="Willett C.S."/>
            <person name="Edmands S."/>
            <person name="Li W."/>
            <person name="Burton R.S."/>
        </authorList>
    </citation>
    <scope>NUCLEOTIDE SEQUENCE [LARGE SCALE GENOMIC DNA]</scope>
    <source>
        <strain evidence="1 2">San Diego</strain>
    </source>
</reference>